<protein>
    <submittedName>
        <fullName evidence="1">Unnamed protein product</fullName>
    </submittedName>
</protein>
<reference evidence="1" key="1">
    <citation type="submission" date="2023-04" db="EMBL/GenBank/DDBJ databases">
        <title>Ambrosiozyma monospora NBRC 10751.</title>
        <authorList>
            <person name="Ichikawa N."/>
            <person name="Sato H."/>
            <person name="Tonouchi N."/>
        </authorList>
    </citation>
    <scope>NUCLEOTIDE SEQUENCE</scope>
    <source>
        <strain evidence="1">NBRC 10751</strain>
    </source>
</reference>
<sequence>MVHLFNVYELTLVNCIIEEPTFQFFPPNMSSLVLINSDVRHPKRGLDHPIQLPLSLESLQINGLAPSFGNEIQNNFINPDQYSDPETESITQVDPNYLEHSHAIPLITNLKQLTRLNHLKVKYNLKSKVEAMLNMLPDSLHCLSLRYYDDTVVWKRLYTPPVDASPDVPFPKKLMDWFVLHIDDYTVTLGIKNERPKF</sequence>
<accession>A0ACB5U8Z4</accession>
<comment type="caution">
    <text evidence="1">The sequence shown here is derived from an EMBL/GenBank/DDBJ whole genome shotgun (WGS) entry which is preliminary data.</text>
</comment>
<gene>
    <name evidence="1" type="ORF">Amon02_001198200</name>
</gene>
<name>A0ACB5U8Z4_AMBMO</name>
<keyword evidence="2" id="KW-1185">Reference proteome</keyword>
<proteinExistence type="predicted"/>
<dbReference type="Proteomes" id="UP001165064">
    <property type="component" value="Unassembled WGS sequence"/>
</dbReference>
<dbReference type="EMBL" id="BSXS01013418">
    <property type="protein sequence ID" value="GMF04010.1"/>
    <property type="molecule type" value="Genomic_DNA"/>
</dbReference>
<evidence type="ECO:0000313" key="1">
    <source>
        <dbReference type="EMBL" id="GMF04010.1"/>
    </source>
</evidence>
<evidence type="ECO:0000313" key="2">
    <source>
        <dbReference type="Proteomes" id="UP001165064"/>
    </source>
</evidence>
<organism evidence="1 2">
    <name type="scientific">Ambrosiozyma monospora</name>
    <name type="common">Yeast</name>
    <name type="synonym">Endomycopsis monosporus</name>
    <dbReference type="NCBI Taxonomy" id="43982"/>
    <lineage>
        <taxon>Eukaryota</taxon>
        <taxon>Fungi</taxon>
        <taxon>Dikarya</taxon>
        <taxon>Ascomycota</taxon>
        <taxon>Saccharomycotina</taxon>
        <taxon>Pichiomycetes</taxon>
        <taxon>Pichiales</taxon>
        <taxon>Pichiaceae</taxon>
        <taxon>Ambrosiozyma</taxon>
    </lineage>
</organism>